<name>A0ABV4X7S4_9CYAN</name>
<reference evidence="1 2" key="1">
    <citation type="submission" date="2024-09" db="EMBL/GenBank/DDBJ databases">
        <title>Floridaenema gen nov. (Aerosakkonemataceae, Aerosakkonematales ord. nov., Cyanobacteria) from benthic tropical and subtropical fresh waters, with the description of four new species.</title>
        <authorList>
            <person name="Moretto J.A."/>
            <person name="Berthold D.E."/>
            <person name="Lefler F.W."/>
            <person name="Huang I.-S."/>
            <person name="Laughinghouse H. IV."/>
        </authorList>
    </citation>
    <scope>NUCLEOTIDE SEQUENCE [LARGE SCALE GENOMIC DNA]</scope>
    <source>
        <strain evidence="1 2">BLCC-F46</strain>
    </source>
</reference>
<evidence type="ECO:0000313" key="2">
    <source>
        <dbReference type="Proteomes" id="UP001576774"/>
    </source>
</evidence>
<dbReference type="SUPFAM" id="SSF143847">
    <property type="entry name" value="XisI-like"/>
    <property type="match status" value="1"/>
</dbReference>
<protein>
    <submittedName>
        <fullName evidence="1">XisI protein</fullName>
    </submittedName>
</protein>
<comment type="caution">
    <text evidence="1">The sequence shown here is derived from an EMBL/GenBank/DDBJ whole genome shotgun (WGS) entry which is preliminary data.</text>
</comment>
<dbReference type="CDD" id="cd16382">
    <property type="entry name" value="XisI-like"/>
    <property type="match status" value="1"/>
</dbReference>
<dbReference type="Pfam" id="PF08869">
    <property type="entry name" value="XisI"/>
    <property type="match status" value="1"/>
</dbReference>
<dbReference type="InterPro" id="IPR014968">
    <property type="entry name" value="XisI"/>
</dbReference>
<dbReference type="EMBL" id="JBHFNQ010000119">
    <property type="protein sequence ID" value="MFB2878336.1"/>
    <property type="molecule type" value="Genomic_DNA"/>
</dbReference>
<gene>
    <name evidence="1" type="ORF">ACE1CC_15910</name>
</gene>
<dbReference type="Gene3D" id="3.30.310.110">
    <property type="entry name" value="XisI-like"/>
    <property type="match status" value="1"/>
</dbReference>
<dbReference type="Proteomes" id="UP001576774">
    <property type="component" value="Unassembled WGS sequence"/>
</dbReference>
<evidence type="ECO:0000313" key="1">
    <source>
        <dbReference type="EMBL" id="MFB2878336.1"/>
    </source>
</evidence>
<sequence>MAKLENYRQIITKILQKHAQHQPSHGEIEALLICDPIADNYLLLDTGWDRTGRVHAVVVHLRIVAEKVWIESDGTEEGIALELLQLGIPKEDIVLGFIRPNRRHLTDFSVA</sequence>
<accession>A0ABV4X7S4</accession>
<proteinExistence type="predicted"/>
<dbReference type="InterPro" id="IPR035943">
    <property type="entry name" value="XisI-like_sf"/>
</dbReference>
<dbReference type="RefSeq" id="WP_413271410.1">
    <property type="nucleotide sequence ID" value="NZ_JBHFNQ010000119.1"/>
</dbReference>
<organism evidence="1 2">
    <name type="scientific">Floridaenema aerugineum BLCC-F46</name>
    <dbReference type="NCBI Taxonomy" id="3153654"/>
    <lineage>
        <taxon>Bacteria</taxon>
        <taxon>Bacillati</taxon>
        <taxon>Cyanobacteriota</taxon>
        <taxon>Cyanophyceae</taxon>
        <taxon>Oscillatoriophycideae</taxon>
        <taxon>Aerosakkonematales</taxon>
        <taxon>Aerosakkonemataceae</taxon>
        <taxon>Floridanema</taxon>
        <taxon>Floridanema aerugineum</taxon>
    </lineage>
</organism>
<keyword evidence="2" id="KW-1185">Reference proteome</keyword>